<sequence>MTELTKDKLMDELKAMIVEECDTEVEAHEIDNDMRLVGEGLELDSLDALQISLAIKDKYGVRIEGGPDSREAMSSINALSDFILKAKQAG</sequence>
<dbReference type="Pfam" id="PF00550">
    <property type="entry name" value="PP-binding"/>
    <property type="match status" value="1"/>
</dbReference>
<dbReference type="EMBL" id="JBHTBR010000005">
    <property type="protein sequence ID" value="MFC7292580.1"/>
    <property type="molecule type" value="Genomic_DNA"/>
</dbReference>
<dbReference type="SUPFAM" id="SSF47336">
    <property type="entry name" value="ACP-like"/>
    <property type="match status" value="1"/>
</dbReference>
<comment type="caution">
    <text evidence="2">The sequence shown here is derived from an EMBL/GenBank/DDBJ whole genome shotgun (WGS) entry which is preliminary data.</text>
</comment>
<evidence type="ECO:0000313" key="3">
    <source>
        <dbReference type="Proteomes" id="UP001596492"/>
    </source>
</evidence>
<keyword evidence="3" id="KW-1185">Reference proteome</keyword>
<name>A0ABW2IP29_9PROT</name>
<reference evidence="3" key="1">
    <citation type="journal article" date="2019" name="Int. J. Syst. Evol. Microbiol.">
        <title>The Global Catalogue of Microorganisms (GCM) 10K type strain sequencing project: providing services to taxonomists for standard genome sequencing and annotation.</title>
        <authorList>
            <consortium name="The Broad Institute Genomics Platform"/>
            <consortium name="The Broad Institute Genome Sequencing Center for Infectious Disease"/>
            <person name="Wu L."/>
            <person name="Ma J."/>
        </authorList>
    </citation>
    <scope>NUCLEOTIDE SEQUENCE [LARGE SCALE GENOMIC DNA]</scope>
    <source>
        <strain evidence="3">CCUG 51308</strain>
    </source>
</reference>
<organism evidence="2 3">
    <name type="scientific">Hirschia litorea</name>
    <dbReference type="NCBI Taxonomy" id="1199156"/>
    <lineage>
        <taxon>Bacteria</taxon>
        <taxon>Pseudomonadati</taxon>
        <taxon>Pseudomonadota</taxon>
        <taxon>Alphaproteobacteria</taxon>
        <taxon>Hyphomonadales</taxon>
        <taxon>Hyphomonadaceae</taxon>
        <taxon>Hirschia</taxon>
    </lineage>
</organism>
<dbReference type="Proteomes" id="UP001596492">
    <property type="component" value="Unassembled WGS sequence"/>
</dbReference>
<dbReference type="InterPro" id="IPR036736">
    <property type="entry name" value="ACP-like_sf"/>
</dbReference>
<protein>
    <submittedName>
        <fullName evidence="2">Phosphopantetheine-binding protein</fullName>
    </submittedName>
</protein>
<dbReference type="Gene3D" id="1.10.1200.10">
    <property type="entry name" value="ACP-like"/>
    <property type="match status" value="1"/>
</dbReference>
<gene>
    <name evidence="2" type="ORF">ACFQS8_13190</name>
</gene>
<dbReference type="PROSITE" id="PS50075">
    <property type="entry name" value="CARRIER"/>
    <property type="match status" value="1"/>
</dbReference>
<proteinExistence type="predicted"/>
<feature type="domain" description="Carrier" evidence="1">
    <location>
        <begin position="7"/>
        <end position="87"/>
    </location>
</feature>
<dbReference type="RefSeq" id="WP_382168126.1">
    <property type="nucleotide sequence ID" value="NZ_JBHTBR010000005.1"/>
</dbReference>
<dbReference type="InterPro" id="IPR009081">
    <property type="entry name" value="PP-bd_ACP"/>
</dbReference>
<evidence type="ECO:0000259" key="1">
    <source>
        <dbReference type="PROSITE" id="PS50075"/>
    </source>
</evidence>
<evidence type="ECO:0000313" key="2">
    <source>
        <dbReference type="EMBL" id="MFC7292580.1"/>
    </source>
</evidence>
<accession>A0ABW2IP29</accession>